<feature type="transmembrane region" description="Helical" evidence="1">
    <location>
        <begin position="34"/>
        <end position="54"/>
    </location>
</feature>
<evidence type="ECO:0000313" key="2">
    <source>
        <dbReference type="EMBL" id="WXB98358.1"/>
    </source>
</evidence>
<keyword evidence="1" id="KW-0472">Membrane</keyword>
<evidence type="ECO:0000313" key="3">
    <source>
        <dbReference type="Proteomes" id="UP001377337"/>
    </source>
</evidence>
<accession>A0ABZ2NKK3</accession>
<gene>
    <name evidence="2" type="ORF">WCV65_07765</name>
</gene>
<name>A0ABZ2NKK3_9BACI</name>
<organism evidence="2 3">
    <name type="scientific">Metabacillus sediminis</name>
    <dbReference type="NCBI Taxonomy" id="3117746"/>
    <lineage>
        <taxon>Bacteria</taxon>
        <taxon>Bacillati</taxon>
        <taxon>Bacillota</taxon>
        <taxon>Bacilli</taxon>
        <taxon>Bacillales</taxon>
        <taxon>Bacillaceae</taxon>
        <taxon>Metabacillus</taxon>
    </lineage>
</organism>
<proteinExistence type="predicted"/>
<dbReference type="EMBL" id="CP147407">
    <property type="protein sequence ID" value="WXB98358.1"/>
    <property type="molecule type" value="Genomic_DNA"/>
</dbReference>
<protein>
    <recommendedName>
        <fullName evidence="4">DUF5668 domain-containing protein</fullName>
    </recommendedName>
</protein>
<dbReference type="Proteomes" id="UP001377337">
    <property type="component" value="Chromosome"/>
</dbReference>
<evidence type="ECO:0000256" key="1">
    <source>
        <dbReference type="SAM" id="Phobius"/>
    </source>
</evidence>
<keyword evidence="1" id="KW-0812">Transmembrane</keyword>
<sequence length="79" mass="8745">MGSNHKKLFGLFLILFGLYYFLKSLGIFTEIGVYAWPFILLILSGAFHIAFFLGGCKKEKAGLLLPGGVFTCLRAAVHF</sequence>
<feature type="transmembrane region" description="Helical" evidence="1">
    <location>
        <begin position="7"/>
        <end position="28"/>
    </location>
</feature>
<keyword evidence="3" id="KW-1185">Reference proteome</keyword>
<evidence type="ECO:0008006" key="4">
    <source>
        <dbReference type="Google" id="ProtNLM"/>
    </source>
</evidence>
<dbReference type="RefSeq" id="WP_338781367.1">
    <property type="nucleotide sequence ID" value="NZ_CP147407.1"/>
</dbReference>
<reference evidence="2 3" key="1">
    <citation type="submission" date="2024-02" db="EMBL/GenBank/DDBJ databases">
        <title>Seven novel Bacillus-like species.</title>
        <authorList>
            <person name="Liu G."/>
        </authorList>
    </citation>
    <scope>NUCLEOTIDE SEQUENCE [LARGE SCALE GENOMIC DNA]</scope>
    <source>
        <strain evidence="2 3">FJAT-52054</strain>
    </source>
</reference>
<keyword evidence="1" id="KW-1133">Transmembrane helix</keyword>